<reference evidence="3 4" key="1">
    <citation type="journal article" date="2021" name="Microorganisms">
        <title>Bacterial Dimethylsulfoniopropionate Biosynthesis in the East China Sea.</title>
        <authorList>
            <person name="Liu J."/>
            <person name="Zhang Y."/>
            <person name="Liu J."/>
            <person name="Zhong H."/>
            <person name="Williams B.T."/>
            <person name="Zheng Y."/>
            <person name="Curson A.R.J."/>
            <person name="Sun C."/>
            <person name="Sun H."/>
            <person name="Song D."/>
            <person name="Wagner Mackenzie B."/>
            <person name="Bermejo Martinez A."/>
            <person name="Todd J.D."/>
            <person name="Zhang X.H."/>
        </authorList>
    </citation>
    <scope>NUCLEOTIDE SEQUENCE [LARGE SCALE GENOMIC DNA]</scope>
    <source>
        <strain evidence="3 4">ESS08</strain>
    </source>
</reference>
<comment type="caution">
    <text evidence="3">The sequence shown here is derived from an EMBL/GenBank/DDBJ whole genome shotgun (WGS) entry which is preliminary data.</text>
</comment>
<sequence length="287" mass="31467">MKRILVIFLVITGAYIGWNYFVDGSGVNFAKAEDAVKVTNQTENITFDISSVETMIVPEDRDDVRAELKGKGTVKVDKHGDDIEVAVQRKGFFWFNWFEMDKTTLTVYIPEDYEKNMEIELGSGEVVFKGHSIDSPMKLEKLAIDIGSGSMVLENLDVETYMHHSSSGDVEINSIAAGSGSFEVSSGSVNVQNYSGKLDADVSSGELDIQMDRLTDDVNLNVSSGNIELDLPDDADFTLNGKISSGDLSSDFPLDNKEENDNRLSGKHGSGKYEINADVSSGDIEIF</sequence>
<gene>
    <name evidence="3" type="ORF">DYI25_20235</name>
</gene>
<evidence type="ECO:0000313" key="3">
    <source>
        <dbReference type="EMBL" id="MBS8266757.1"/>
    </source>
</evidence>
<feature type="region of interest" description="Disordered" evidence="1">
    <location>
        <begin position="248"/>
        <end position="270"/>
    </location>
</feature>
<dbReference type="AlphaFoldDB" id="A0A944CPX9"/>
<evidence type="ECO:0000256" key="1">
    <source>
        <dbReference type="SAM" id="MobiDB-lite"/>
    </source>
</evidence>
<dbReference type="PANTHER" id="PTHR34094:SF1">
    <property type="entry name" value="PROTEIN FAM185A"/>
    <property type="match status" value="1"/>
</dbReference>
<dbReference type="Pfam" id="PF13349">
    <property type="entry name" value="DUF4097"/>
    <property type="match status" value="1"/>
</dbReference>
<proteinExistence type="predicted"/>
<organism evidence="3 4">
    <name type="scientific">Mesobacillus boroniphilus</name>
    <dbReference type="NCBI Taxonomy" id="308892"/>
    <lineage>
        <taxon>Bacteria</taxon>
        <taxon>Bacillati</taxon>
        <taxon>Bacillota</taxon>
        <taxon>Bacilli</taxon>
        <taxon>Bacillales</taxon>
        <taxon>Bacillaceae</taxon>
        <taxon>Mesobacillus</taxon>
    </lineage>
</organism>
<dbReference type="Gene3D" id="2.160.20.120">
    <property type="match status" value="1"/>
</dbReference>
<accession>A0A944CPX9</accession>
<dbReference type="InterPro" id="IPR025164">
    <property type="entry name" value="Toastrack_DUF4097"/>
</dbReference>
<dbReference type="PANTHER" id="PTHR34094">
    <property type="match status" value="1"/>
</dbReference>
<evidence type="ECO:0000259" key="2">
    <source>
        <dbReference type="Pfam" id="PF13349"/>
    </source>
</evidence>
<dbReference type="EMBL" id="QTKX01000003">
    <property type="protein sequence ID" value="MBS8266757.1"/>
    <property type="molecule type" value="Genomic_DNA"/>
</dbReference>
<protein>
    <recommendedName>
        <fullName evidence="2">DUF4097 domain-containing protein</fullName>
    </recommendedName>
</protein>
<name>A0A944CPX9_9BACI</name>
<dbReference type="RefSeq" id="WP_213372285.1">
    <property type="nucleotide sequence ID" value="NZ_QTKX01000003.1"/>
</dbReference>
<feature type="domain" description="DUF4097" evidence="2">
    <location>
        <begin position="43"/>
        <end position="286"/>
    </location>
</feature>
<dbReference type="Proteomes" id="UP000761411">
    <property type="component" value="Unassembled WGS sequence"/>
</dbReference>
<evidence type="ECO:0000313" key="4">
    <source>
        <dbReference type="Proteomes" id="UP000761411"/>
    </source>
</evidence>
<feature type="compositionally biased region" description="Basic and acidic residues" evidence="1">
    <location>
        <begin position="254"/>
        <end position="264"/>
    </location>
</feature>
<keyword evidence="4" id="KW-1185">Reference proteome</keyword>